<organism evidence="2 3">
    <name type="scientific">Hibiscus sabdariffa</name>
    <name type="common">roselle</name>
    <dbReference type="NCBI Taxonomy" id="183260"/>
    <lineage>
        <taxon>Eukaryota</taxon>
        <taxon>Viridiplantae</taxon>
        <taxon>Streptophyta</taxon>
        <taxon>Embryophyta</taxon>
        <taxon>Tracheophyta</taxon>
        <taxon>Spermatophyta</taxon>
        <taxon>Magnoliopsida</taxon>
        <taxon>eudicotyledons</taxon>
        <taxon>Gunneridae</taxon>
        <taxon>Pentapetalae</taxon>
        <taxon>rosids</taxon>
        <taxon>malvids</taxon>
        <taxon>Malvales</taxon>
        <taxon>Malvaceae</taxon>
        <taxon>Malvoideae</taxon>
        <taxon>Hibiscus</taxon>
    </lineage>
</organism>
<feature type="region of interest" description="Disordered" evidence="1">
    <location>
        <begin position="139"/>
        <end position="192"/>
    </location>
</feature>
<proteinExistence type="predicted"/>
<gene>
    <name evidence="2" type="ORF">V6N11_014317</name>
</gene>
<name>A0ABR1ZMQ2_9ROSI</name>
<feature type="compositionally biased region" description="Basic and acidic residues" evidence="1">
    <location>
        <begin position="177"/>
        <end position="186"/>
    </location>
</feature>
<comment type="caution">
    <text evidence="2">The sequence shown here is derived from an EMBL/GenBank/DDBJ whole genome shotgun (WGS) entry which is preliminary data.</text>
</comment>
<evidence type="ECO:0000256" key="1">
    <source>
        <dbReference type="SAM" id="MobiDB-lite"/>
    </source>
</evidence>
<keyword evidence="3" id="KW-1185">Reference proteome</keyword>
<reference evidence="2 3" key="1">
    <citation type="journal article" date="2024" name="G3 (Bethesda)">
        <title>Genome assembly of Hibiscus sabdariffa L. provides insights into metabolisms of medicinal natural products.</title>
        <authorList>
            <person name="Kim T."/>
        </authorList>
    </citation>
    <scope>NUCLEOTIDE SEQUENCE [LARGE SCALE GENOMIC DNA]</scope>
    <source>
        <strain evidence="2">TK-2024</strain>
        <tissue evidence="2">Old leaves</tissue>
    </source>
</reference>
<evidence type="ECO:0000313" key="3">
    <source>
        <dbReference type="Proteomes" id="UP001396334"/>
    </source>
</evidence>
<protein>
    <submittedName>
        <fullName evidence="2">Uncharacterized protein</fullName>
    </submittedName>
</protein>
<dbReference type="EMBL" id="JBBPBN010000835">
    <property type="protein sequence ID" value="KAK8481910.1"/>
    <property type="molecule type" value="Genomic_DNA"/>
</dbReference>
<dbReference type="Proteomes" id="UP001396334">
    <property type="component" value="Unassembled WGS sequence"/>
</dbReference>
<evidence type="ECO:0000313" key="2">
    <source>
        <dbReference type="EMBL" id="KAK8481910.1"/>
    </source>
</evidence>
<accession>A0ABR1ZMQ2</accession>
<sequence>MLLLDVTVLGLHDPSSGTIEGTAFLQLSEVGMHQSSFRELFIATSSASLACKAARQVELSLRAKEMHFYTVLEMNIEVVEYAEPHIGLLQCGTKPLIAYPGVIITTCTSHLGAVERGIHLLSHSTTFVPIIYSLIERSSEGQPAHTANGEDGTTGQRPSGENVPGTKRGRPAPGEHSIGRKGEPVRWKSQGRLGHLTEIEGFSPIIEGPMK</sequence>